<evidence type="ECO:0000313" key="1">
    <source>
        <dbReference type="EMBL" id="CAL1609179.1"/>
    </source>
</evidence>
<dbReference type="EMBL" id="OZ035828">
    <property type="protein sequence ID" value="CAL1609179.1"/>
    <property type="molecule type" value="Genomic_DNA"/>
</dbReference>
<keyword evidence="2" id="KW-1185">Reference proteome</keyword>
<evidence type="ECO:0000313" key="2">
    <source>
        <dbReference type="Proteomes" id="UP001497482"/>
    </source>
</evidence>
<reference evidence="1 2" key="1">
    <citation type="submission" date="2024-04" db="EMBL/GenBank/DDBJ databases">
        <authorList>
            <person name="Waldvogel A.-M."/>
            <person name="Schoenle A."/>
        </authorList>
    </citation>
    <scope>NUCLEOTIDE SEQUENCE [LARGE SCALE GENOMIC DNA]</scope>
</reference>
<sequence>MPAVESESAEVPSTSAVVDAVLVVSSSAVFFDAQILILPSMKVREVRSQYCAPERIGSLHRYLLPTASSLCQDHLDAQDQDEDYFLHVASQWSLLIFGPLDKLDAVCHIHSDVTMREFRCRVANHDIETFIEGRQFGQMAGLRVQLTLSGMNSTHFSNGTNS</sequence>
<dbReference type="AlphaFoldDB" id="A0AAV2M787"/>
<gene>
    <name evidence="1" type="ORF">KC01_LOCUS35975</name>
</gene>
<name>A0AAV2M787_KNICA</name>
<protein>
    <submittedName>
        <fullName evidence="1">Uncharacterized protein</fullName>
    </submittedName>
</protein>
<accession>A0AAV2M787</accession>
<organism evidence="1 2">
    <name type="scientific">Knipowitschia caucasica</name>
    <name type="common">Caucasian dwarf goby</name>
    <name type="synonym">Pomatoschistus caucasicus</name>
    <dbReference type="NCBI Taxonomy" id="637954"/>
    <lineage>
        <taxon>Eukaryota</taxon>
        <taxon>Metazoa</taxon>
        <taxon>Chordata</taxon>
        <taxon>Craniata</taxon>
        <taxon>Vertebrata</taxon>
        <taxon>Euteleostomi</taxon>
        <taxon>Actinopterygii</taxon>
        <taxon>Neopterygii</taxon>
        <taxon>Teleostei</taxon>
        <taxon>Neoteleostei</taxon>
        <taxon>Acanthomorphata</taxon>
        <taxon>Gobiaria</taxon>
        <taxon>Gobiiformes</taxon>
        <taxon>Gobioidei</taxon>
        <taxon>Gobiidae</taxon>
        <taxon>Gobiinae</taxon>
        <taxon>Knipowitschia</taxon>
    </lineage>
</organism>
<proteinExistence type="predicted"/>
<dbReference type="Proteomes" id="UP001497482">
    <property type="component" value="Chromosome 6"/>
</dbReference>